<comment type="caution">
    <text evidence="14">The sequence shown here is derived from an EMBL/GenBank/DDBJ whole genome shotgun (WGS) entry which is preliminary data.</text>
</comment>
<dbReference type="Gene3D" id="3.40.50.300">
    <property type="entry name" value="P-loop containing nucleotide triphosphate hydrolases"/>
    <property type="match status" value="1"/>
</dbReference>
<keyword evidence="3 10" id="KW-0547">Nucleotide-binding</keyword>
<dbReference type="PIRSF" id="PIRSF007466">
    <property type="entry name" value="SpoIVA"/>
    <property type="match status" value="1"/>
</dbReference>
<gene>
    <name evidence="14" type="primary">spoIVA</name>
    <name evidence="14" type="ORF">E4665_09280</name>
</gene>
<feature type="domain" description="Stage IV sporulation protein A ATPase" evidence="11">
    <location>
        <begin position="5"/>
        <end position="240"/>
    </location>
</feature>
<dbReference type="InterPro" id="IPR046841">
    <property type="entry name" value="SpoIVA_middle"/>
</dbReference>
<dbReference type="EC" id="3.6.1.-" evidence="10"/>
<dbReference type="SUPFAM" id="SSF52540">
    <property type="entry name" value="P-loop containing nucleoside triphosphate hydrolases"/>
    <property type="match status" value="1"/>
</dbReference>
<evidence type="ECO:0000256" key="4">
    <source>
        <dbReference type="ARBA" id="ARBA00022801"/>
    </source>
</evidence>
<evidence type="ECO:0000256" key="6">
    <source>
        <dbReference type="ARBA" id="ARBA00022969"/>
    </source>
</evidence>
<evidence type="ECO:0000256" key="9">
    <source>
        <dbReference type="ARBA" id="ARBA00082123"/>
    </source>
</evidence>
<keyword evidence="4 10" id="KW-0378">Hydrolase</keyword>
<evidence type="ECO:0000259" key="11">
    <source>
        <dbReference type="Pfam" id="PF09547"/>
    </source>
</evidence>
<dbReference type="FunFam" id="3.40.50.300:FF:000648">
    <property type="entry name" value="Stage IV sporulation protein A"/>
    <property type="match status" value="1"/>
</dbReference>
<comment type="function">
    <text evidence="10">ATPase. Has a role at an early stage in the morphogenesis of the spore coat.</text>
</comment>
<dbReference type="GO" id="GO:0005524">
    <property type="term" value="F:ATP binding"/>
    <property type="evidence" value="ECO:0007669"/>
    <property type="project" value="UniProtKB-KW"/>
</dbReference>
<evidence type="ECO:0000256" key="5">
    <source>
        <dbReference type="ARBA" id="ARBA00022840"/>
    </source>
</evidence>
<dbReference type="Pfam" id="PF09547">
    <property type="entry name" value="SpoIVA_ATPase"/>
    <property type="match status" value="1"/>
</dbReference>
<dbReference type="CDD" id="cd00882">
    <property type="entry name" value="Ras_like_GTPase"/>
    <property type="match status" value="1"/>
</dbReference>
<dbReference type="NCBIfam" id="TIGR02836">
    <property type="entry name" value="spore_IV_A"/>
    <property type="match status" value="1"/>
</dbReference>
<sequence>MEKLERVDIFKDIAERTGGDIYLGVVGAVRTGKSTFIKKFMELIVLPNIDNEADRVRAQDELPQSAAGKQIMTTEPKFVPNHAVTVTVEDGLEVNIRVVDCVGYAVKGAKGFEDENGPRMVHTPWYDEPIPFQEAAEIGTRKVIQEHSTLGVVITTDGSIGEIGREDYIEAEERIVDELKEVGKPFILIINSAHPYHPDTETLRKELAEKYDIPVLAQSVESMTEHDINNILRETLFEFPVLEVNVNLPSWVMVLKEDHWLRKSYEDAVKDTVKDIKRLRDVDRVVGSFGEYDFIENAQLSGIEMGKGTAEIDLFAPDNLYDQVLKEIVGVEIRGKDHLLQLMQDFAHAKREYDQVSEALKMVKQTGYGIAAPSISDMSLDEPEIIRQGSRFGVRLKAVAPSIHMIKVDVESEFAPIIGTEKQSEELVRYLMQDFEDDPLSIWNSDIFGRSLNSIVREGISAKLALMPENARYKLKETLERIINEGSGGLIAIIL</sequence>
<feature type="domain" description="Stage IV sporulation protein A middle" evidence="12">
    <location>
        <begin position="241"/>
        <end position="419"/>
    </location>
</feature>
<name>A0A4Z0GP75_9BACL</name>
<keyword evidence="5 10" id="KW-0067">ATP-binding</keyword>
<evidence type="ECO:0000256" key="2">
    <source>
        <dbReference type="ARBA" id="ARBA00022490"/>
    </source>
</evidence>
<organism evidence="14 15">
    <name type="scientific">Sporolactobacillus shoreae</name>
    <dbReference type="NCBI Taxonomy" id="1465501"/>
    <lineage>
        <taxon>Bacteria</taxon>
        <taxon>Bacillati</taxon>
        <taxon>Bacillota</taxon>
        <taxon>Bacilli</taxon>
        <taxon>Bacillales</taxon>
        <taxon>Sporolactobacillaceae</taxon>
        <taxon>Sporolactobacillus</taxon>
    </lineage>
</organism>
<evidence type="ECO:0000259" key="13">
    <source>
        <dbReference type="Pfam" id="PF20439"/>
    </source>
</evidence>
<comment type="subcellular location">
    <subcellularLocation>
        <location evidence="1 10">Cytoplasm</location>
    </subcellularLocation>
</comment>
<evidence type="ECO:0000256" key="7">
    <source>
        <dbReference type="ARBA" id="ARBA00049360"/>
    </source>
</evidence>
<evidence type="ECO:0000256" key="10">
    <source>
        <dbReference type="PIRNR" id="PIRNR007466"/>
    </source>
</evidence>
<feature type="domain" description="Sporulation stage IV protein A C-terminal" evidence="13">
    <location>
        <begin position="420"/>
        <end position="495"/>
    </location>
</feature>
<comment type="catalytic activity">
    <reaction evidence="7 10">
        <text>ATP + H2O = ADP + phosphate + H(+)</text>
        <dbReference type="Rhea" id="RHEA:13065"/>
        <dbReference type="ChEBI" id="CHEBI:15377"/>
        <dbReference type="ChEBI" id="CHEBI:15378"/>
        <dbReference type="ChEBI" id="CHEBI:30616"/>
        <dbReference type="ChEBI" id="CHEBI:43474"/>
        <dbReference type="ChEBI" id="CHEBI:456216"/>
    </reaction>
</comment>
<evidence type="ECO:0000256" key="1">
    <source>
        <dbReference type="ARBA" id="ARBA00004496"/>
    </source>
</evidence>
<dbReference type="GO" id="GO:0042244">
    <property type="term" value="P:spore wall assembly"/>
    <property type="evidence" value="ECO:0007669"/>
    <property type="project" value="UniProtKB-ARBA"/>
</dbReference>
<evidence type="ECO:0000256" key="8">
    <source>
        <dbReference type="ARBA" id="ARBA00073701"/>
    </source>
</evidence>
<dbReference type="RefSeq" id="WP_135348586.1">
    <property type="nucleotide sequence ID" value="NZ_SRJD01000009.1"/>
</dbReference>
<dbReference type="InterPro" id="IPR046842">
    <property type="entry name" value="SpoIVA_ATPase"/>
</dbReference>
<dbReference type="GO" id="GO:0016887">
    <property type="term" value="F:ATP hydrolysis activity"/>
    <property type="evidence" value="ECO:0007669"/>
    <property type="project" value="InterPro"/>
</dbReference>
<dbReference type="InterPro" id="IPR046840">
    <property type="entry name" value="SpoIVA_C"/>
</dbReference>
<accession>A0A4Z0GP75</accession>
<dbReference type="OrthoDB" id="9761464at2"/>
<reference evidence="14 15" key="1">
    <citation type="journal article" date="2015" name="Int. J. Syst. Evol. Microbiol.">
        <title>Sporolactobacillus shoreae sp. nov. and Sporolactobacillus spathodeae sp. nov., two spore-forming lactic acid bacteria isolated from tree barks in Thailand.</title>
        <authorList>
            <person name="Thamacharoensuk T."/>
            <person name="Kitahara M."/>
            <person name="Ohkuma M."/>
            <person name="Thongchul N."/>
            <person name="Tanasupawat S."/>
        </authorList>
    </citation>
    <scope>NUCLEOTIDE SEQUENCE [LARGE SCALE GENOMIC DNA]</scope>
    <source>
        <strain evidence="14 15">BK92</strain>
    </source>
</reference>
<evidence type="ECO:0000313" key="14">
    <source>
        <dbReference type="EMBL" id="TGA98133.1"/>
    </source>
</evidence>
<evidence type="ECO:0000259" key="12">
    <source>
        <dbReference type="Pfam" id="PF20438"/>
    </source>
</evidence>
<dbReference type="Proteomes" id="UP000298347">
    <property type="component" value="Unassembled WGS sequence"/>
</dbReference>
<evidence type="ECO:0000313" key="15">
    <source>
        <dbReference type="Proteomes" id="UP000298347"/>
    </source>
</evidence>
<dbReference type="InterPro" id="IPR014201">
    <property type="entry name" value="Spore_IV_A"/>
</dbReference>
<evidence type="ECO:0000256" key="3">
    <source>
        <dbReference type="ARBA" id="ARBA00022741"/>
    </source>
</evidence>
<proteinExistence type="predicted"/>
<keyword evidence="2 10" id="KW-0963">Cytoplasm</keyword>
<dbReference type="Pfam" id="PF20439">
    <property type="entry name" value="SpoIVA_C"/>
    <property type="match status" value="1"/>
</dbReference>
<dbReference type="AlphaFoldDB" id="A0A4Z0GP75"/>
<dbReference type="EMBL" id="SRJD01000009">
    <property type="protein sequence ID" value="TGA98133.1"/>
    <property type="molecule type" value="Genomic_DNA"/>
</dbReference>
<dbReference type="InterPro" id="IPR027417">
    <property type="entry name" value="P-loop_NTPase"/>
</dbReference>
<keyword evidence="6 10" id="KW-0749">Sporulation</keyword>
<dbReference type="Pfam" id="PF20438">
    <property type="entry name" value="SpoIVA_middle"/>
    <property type="match status" value="1"/>
</dbReference>
<dbReference type="GO" id="GO:0005737">
    <property type="term" value="C:cytoplasm"/>
    <property type="evidence" value="ECO:0007669"/>
    <property type="project" value="UniProtKB-SubCell"/>
</dbReference>
<protein>
    <recommendedName>
        <fullName evidence="8 10">Stage IV sporulation protein A</fullName>
        <ecNumber evidence="10">3.6.1.-</ecNumber>
    </recommendedName>
    <alternativeName>
        <fullName evidence="9 10">Coat morphogenetic protein SpoIVA</fullName>
    </alternativeName>
</protein>
<keyword evidence="15" id="KW-1185">Reference proteome</keyword>